<dbReference type="AlphaFoldDB" id="A0A0V0HMQ8"/>
<dbReference type="PANTHER" id="PTHR31286">
    <property type="entry name" value="GLYCINE-RICH CELL WALL STRUCTURAL PROTEIN 1.8-LIKE"/>
    <property type="match status" value="1"/>
</dbReference>
<evidence type="ECO:0000313" key="2">
    <source>
        <dbReference type="EMBL" id="JAP21432.1"/>
    </source>
</evidence>
<evidence type="ECO:0000259" key="1">
    <source>
        <dbReference type="Pfam" id="PF14111"/>
    </source>
</evidence>
<dbReference type="InterPro" id="IPR040256">
    <property type="entry name" value="At4g02000-like"/>
</dbReference>
<reference evidence="2" key="1">
    <citation type="submission" date="2015-12" db="EMBL/GenBank/DDBJ databases">
        <title>Gene expression during late stages of embryo sac development: a critical building block for successful pollen-pistil interactions.</title>
        <authorList>
            <person name="Liu Y."/>
            <person name="Joly V."/>
            <person name="Sabar M."/>
            <person name="Matton D.P."/>
        </authorList>
    </citation>
    <scope>NUCLEOTIDE SEQUENCE</scope>
</reference>
<dbReference type="PANTHER" id="PTHR31286:SF179">
    <property type="entry name" value="RNASE H TYPE-1 DOMAIN-CONTAINING PROTEIN"/>
    <property type="match status" value="1"/>
</dbReference>
<feature type="domain" description="DUF4283" evidence="1">
    <location>
        <begin position="73"/>
        <end position="161"/>
    </location>
</feature>
<protein>
    <submittedName>
        <fullName evidence="2">Putative ovule protein</fullName>
    </submittedName>
</protein>
<name>A0A0V0HMQ8_SOLCH</name>
<accession>A0A0V0HMQ8</accession>
<organism evidence="2">
    <name type="scientific">Solanum chacoense</name>
    <name type="common">Chaco potato</name>
    <dbReference type="NCBI Taxonomy" id="4108"/>
    <lineage>
        <taxon>Eukaryota</taxon>
        <taxon>Viridiplantae</taxon>
        <taxon>Streptophyta</taxon>
        <taxon>Embryophyta</taxon>
        <taxon>Tracheophyta</taxon>
        <taxon>Spermatophyta</taxon>
        <taxon>Magnoliopsida</taxon>
        <taxon>eudicotyledons</taxon>
        <taxon>Gunneridae</taxon>
        <taxon>Pentapetalae</taxon>
        <taxon>asterids</taxon>
        <taxon>lamiids</taxon>
        <taxon>Solanales</taxon>
        <taxon>Solanaceae</taxon>
        <taxon>Solanoideae</taxon>
        <taxon>Solaneae</taxon>
        <taxon>Solanum</taxon>
    </lineage>
</organism>
<dbReference type="Pfam" id="PF14111">
    <property type="entry name" value="DUF4283"/>
    <property type="match status" value="1"/>
</dbReference>
<sequence>MATMAIGQSPLPEIGPTMHIISNTGQPSTTTFANTLKPITPQHKSIPLKQIAYLHGEPRVVWEEEEVAQMIINEDLQYAVIGKFSYGWPDIQDLRKLIPKQCNLKREVNIGLLSNRYVLIRATDLEDYVTLLSKPQFYITHQHWSYPMRTLKWDPLFDPEEETSVAIAWISFPSLPPNFFGKEAIFSLAAAVGKPQNGNKINLFFQICWHISWDRLQGTFTSSNSGKRVEKAIQNESINRWE</sequence>
<dbReference type="EMBL" id="GEDG01017700">
    <property type="protein sequence ID" value="JAP21432.1"/>
    <property type="molecule type" value="Transcribed_RNA"/>
</dbReference>
<dbReference type="InterPro" id="IPR025558">
    <property type="entry name" value="DUF4283"/>
</dbReference>
<proteinExistence type="predicted"/>